<sequence precursor="true">MKNIFILLFFFLISFSLKAQNIPISDSLIYKMSVSNSKNNVENEIIITNLSEEFSSYDKSLAEYIEGNNTLSVFCSNFDSDLDIELIAFIGYAAESQLLVFDKINNQWFLSYKEKINLDSNQSLLYGICPTPNSSLLWVKYYNGHGTGAYTDTYFFYRFTKNGFKKVLVLTGENWVDSGGNSTMNFNLKNTFKSYPFDRLEVLVKCKYYLPYDYELGERKNLILFDKVIRINFNWNEEKQEYEPFFRDYYDLSDKQQEFLLLHKENQELFIDLFRIELYEMRKDLSERELEVLDKWIDYVMEQSQSKE</sequence>
<dbReference type="STRING" id="880071.Fleli_1844"/>
<dbReference type="AlphaFoldDB" id="I4AJV7"/>
<dbReference type="RefSeq" id="WP_014797694.1">
    <property type="nucleotide sequence ID" value="NC_018018.1"/>
</dbReference>
<dbReference type="Proteomes" id="UP000006054">
    <property type="component" value="Chromosome"/>
</dbReference>
<proteinExistence type="predicted"/>
<organism evidence="2 3">
    <name type="scientific">Bernardetia litoralis (strain ATCC 23117 / DSM 6794 / NBRC 15988 / NCIMB 1366 / Fx l1 / Sio-4)</name>
    <name type="common">Flexibacter litoralis</name>
    <dbReference type="NCBI Taxonomy" id="880071"/>
    <lineage>
        <taxon>Bacteria</taxon>
        <taxon>Pseudomonadati</taxon>
        <taxon>Bacteroidota</taxon>
        <taxon>Cytophagia</taxon>
        <taxon>Cytophagales</taxon>
        <taxon>Bernardetiaceae</taxon>
        <taxon>Bernardetia</taxon>
    </lineage>
</organism>
<accession>I4AJV7</accession>
<dbReference type="KEGG" id="fli:Fleli_1844"/>
<keyword evidence="1" id="KW-0732">Signal</keyword>
<reference evidence="3" key="1">
    <citation type="submission" date="2012-06" db="EMBL/GenBank/DDBJ databases">
        <title>The complete genome of Flexibacter litoralis DSM 6794.</title>
        <authorList>
            <person name="Lucas S."/>
            <person name="Copeland A."/>
            <person name="Lapidus A."/>
            <person name="Glavina del Rio T."/>
            <person name="Dalin E."/>
            <person name="Tice H."/>
            <person name="Bruce D."/>
            <person name="Goodwin L."/>
            <person name="Pitluck S."/>
            <person name="Peters L."/>
            <person name="Ovchinnikova G."/>
            <person name="Lu M."/>
            <person name="Kyrpides N."/>
            <person name="Mavromatis K."/>
            <person name="Ivanova N."/>
            <person name="Brettin T."/>
            <person name="Detter J.C."/>
            <person name="Han C."/>
            <person name="Larimer F."/>
            <person name="Land M."/>
            <person name="Hauser L."/>
            <person name="Markowitz V."/>
            <person name="Cheng J.-F."/>
            <person name="Hugenholtz P."/>
            <person name="Woyke T."/>
            <person name="Wu D."/>
            <person name="Spring S."/>
            <person name="Lang E."/>
            <person name="Kopitz M."/>
            <person name="Brambilla E."/>
            <person name="Klenk H.-P."/>
            <person name="Eisen J.A."/>
        </authorList>
    </citation>
    <scope>NUCLEOTIDE SEQUENCE [LARGE SCALE GENOMIC DNA]</scope>
    <source>
        <strain evidence="3">ATCC 23117 / DSM 6794 / NBRC 15988 / NCIMB 1366 / Sio-4</strain>
    </source>
</reference>
<evidence type="ECO:0000313" key="2">
    <source>
        <dbReference type="EMBL" id="AFM04242.1"/>
    </source>
</evidence>
<feature type="chain" id="PRO_5003685797" description="YARHG domain-containing protein" evidence="1">
    <location>
        <begin position="20"/>
        <end position="308"/>
    </location>
</feature>
<feature type="signal peptide" evidence="1">
    <location>
        <begin position="1"/>
        <end position="19"/>
    </location>
</feature>
<name>I4AJV7_BERLS</name>
<dbReference type="EMBL" id="CP003345">
    <property type="protein sequence ID" value="AFM04242.1"/>
    <property type="molecule type" value="Genomic_DNA"/>
</dbReference>
<evidence type="ECO:0000313" key="3">
    <source>
        <dbReference type="Proteomes" id="UP000006054"/>
    </source>
</evidence>
<dbReference type="HOGENOM" id="CLU_902403_0_0_10"/>
<keyword evidence="3" id="KW-1185">Reference proteome</keyword>
<dbReference type="OrthoDB" id="787131at2"/>
<protein>
    <recommendedName>
        <fullName evidence="4">YARHG domain-containing protein</fullName>
    </recommendedName>
</protein>
<evidence type="ECO:0000256" key="1">
    <source>
        <dbReference type="SAM" id="SignalP"/>
    </source>
</evidence>
<gene>
    <name evidence="2" type="ordered locus">Fleli_1844</name>
</gene>
<evidence type="ECO:0008006" key="4">
    <source>
        <dbReference type="Google" id="ProtNLM"/>
    </source>
</evidence>